<dbReference type="InterPro" id="IPR008248">
    <property type="entry name" value="CheB-like"/>
</dbReference>
<evidence type="ECO:0000256" key="2">
    <source>
        <dbReference type="ARBA" id="ARBA00048267"/>
    </source>
</evidence>
<dbReference type="Pfam" id="PF00072">
    <property type="entry name" value="Response_reg"/>
    <property type="match status" value="1"/>
</dbReference>
<name>A0A7C4LL92_9PLAN</name>
<dbReference type="InterPro" id="IPR011006">
    <property type="entry name" value="CheY-like_superfamily"/>
</dbReference>
<comment type="caution">
    <text evidence="8">The sequence shown here is derived from an EMBL/GenBank/DDBJ whole genome shotgun (WGS) entry which is preliminary data.</text>
</comment>
<dbReference type="PROSITE" id="PS50110">
    <property type="entry name" value="RESPONSE_REGULATORY"/>
    <property type="match status" value="1"/>
</dbReference>
<reference evidence="8" key="1">
    <citation type="journal article" date="2020" name="mSystems">
        <title>Genome- and Community-Level Interaction Insights into Carbon Utilization and Element Cycling Functions of Hydrothermarchaeota in Hydrothermal Sediment.</title>
        <authorList>
            <person name="Zhou Z."/>
            <person name="Liu Y."/>
            <person name="Xu W."/>
            <person name="Pan J."/>
            <person name="Luo Z.H."/>
            <person name="Li M."/>
        </authorList>
    </citation>
    <scope>NUCLEOTIDE SEQUENCE [LARGE SCALE GENOMIC DNA]</scope>
    <source>
        <strain evidence="8">SpSt-508</strain>
    </source>
</reference>
<feature type="modified residue" description="4-aspartylphosphate" evidence="3 5">
    <location>
        <position position="57"/>
    </location>
</feature>
<feature type="active site" evidence="3 4">
    <location>
        <position position="169"/>
    </location>
</feature>
<evidence type="ECO:0000256" key="4">
    <source>
        <dbReference type="PROSITE-ProRule" id="PRU00050"/>
    </source>
</evidence>
<evidence type="ECO:0000256" key="1">
    <source>
        <dbReference type="ARBA" id="ARBA00022801"/>
    </source>
</evidence>
<dbReference type="PANTHER" id="PTHR42872:SF3">
    <property type="entry name" value="PROTEIN-GLUTAMATE METHYLESTERASE_PROTEIN-GLUTAMINE GLUTAMINASE 1"/>
    <property type="match status" value="1"/>
</dbReference>
<dbReference type="GO" id="GO:0000156">
    <property type="term" value="F:phosphorelay response regulator activity"/>
    <property type="evidence" value="ECO:0007669"/>
    <property type="project" value="InterPro"/>
</dbReference>
<feature type="active site" evidence="3 4">
    <location>
        <position position="196"/>
    </location>
</feature>
<dbReference type="Gene3D" id="3.40.50.180">
    <property type="entry name" value="Methylesterase CheB, C-terminal domain"/>
    <property type="match status" value="1"/>
</dbReference>
<comment type="catalytic activity">
    <reaction evidence="3">
        <text>L-glutaminyl-[protein] + H2O = L-glutamyl-[protein] + NH4(+)</text>
        <dbReference type="Rhea" id="RHEA:16441"/>
        <dbReference type="Rhea" id="RHEA-COMP:10207"/>
        <dbReference type="Rhea" id="RHEA-COMP:10208"/>
        <dbReference type="ChEBI" id="CHEBI:15377"/>
        <dbReference type="ChEBI" id="CHEBI:28938"/>
        <dbReference type="ChEBI" id="CHEBI:29973"/>
        <dbReference type="ChEBI" id="CHEBI:30011"/>
        <dbReference type="EC" id="3.5.1.44"/>
    </reaction>
</comment>
<comment type="PTM">
    <text evidence="3">Phosphorylated by CheA. Phosphorylation of the N-terminal regulatory domain activates the methylesterase activity.</text>
</comment>
<protein>
    <recommendedName>
        <fullName evidence="3">Protein-glutamate methylesterase/protein-glutamine glutaminase</fullName>
        <ecNumber evidence="3">3.1.1.61</ecNumber>
        <ecNumber evidence="3">3.5.1.44</ecNumber>
    </recommendedName>
</protein>
<dbReference type="AlphaFoldDB" id="A0A7C4LL92"/>
<dbReference type="PROSITE" id="PS50122">
    <property type="entry name" value="CHEB"/>
    <property type="match status" value="1"/>
</dbReference>
<accession>A0A7C4LL92</accession>
<dbReference type="NCBIfam" id="NF001965">
    <property type="entry name" value="PRK00742.1"/>
    <property type="match status" value="1"/>
</dbReference>
<dbReference type="Pfam" id="PF01339">
    <property type="entry name" value="CheB_methylest"/>
    <property type="match status" value="1"/>
</dbReference>
<dbReference type="EC" id="3.5.1.44" evidence="3"/>
<dbReference type="GO" id="GO:0006935">
    <property type="term" value="P:chemotaxis"/>
    <property type="evidence" value="ECO:0007669"/>
    <property type="project" value="UniProtKB-UniRule"/>
</dbReference>
<dbReference type="GO" id="GO:0008984">
    <property type="term" value="F:protein-glutamate methylesterase activity"/>
    <property type="evidence" value="ECO:0007669"/>
    <property type="project" value="UniProtKB-UniRule"/>
</dbReference>
<dbReference type="Gene3D" id="3.40.50.2300">
    <property type="match status" value="1"/>
</dbReference>
<evidence type="ECO:0000259" key="6">
    <source>
        <dbReference type="PROSITE" id="PS50110"/>
    </source>
</evidence>
<evidence type="ECO:0000256" key="5">
    <source>
        <dbReference type="PROSITE-ProRule" id="PRU00169"/>
    </source>
</evidence>
<dbReference type="InterPro" id="IPR035909">
    <property type="entry name" value="CheB_C"/>
</dbReference>
<feature type="active site" evidence="3 4">
    <location>
        <position position="292"/>
    </location>
</feature>
<organism evidence="8">
    <name type="scientific">Schlesneria paludicola</name>
    <dbReference type="NCBI Taxonomy" id="360056"/>
    <lineage>
        <taxon>Bacteria</taxon>
        <taxon>Pseudomonadati</taxon>
        <taxon>Planctomycetota</taxon>
        <taxon>Planctomycetia</taxon>
        <taxon>Planctomycetales</taxon>
        <taxon>Planctomycetaceae</taxon>
        <taxon>Schlesneria</taxon>
    </lineage>
</organism>
<keyword evidence="3 5" id="KW-0597">Phosphoprotein</keyword>
<dbReference type="InterPro" id="IPR000673">
    <property type="entry name" value="Sig_transdc_resp-reg_Me-estase"/>
</dbReference>
<keyword evidence="3" id="KW-0963">Cytoplasm</keyword>
<keyword evidence="1 3" id="KW-0378">Hydrolase</keyword>
<dbReference type="CDD" id="cd16432">
    <property type="entry name" value="CheB_Rec"/>
    <property type="match status" value="1"/>
</dbReference>
<comment type="subcellular location">
    <subcellularLocation>
        <location evidence="3">Cytoplasm</location>
    </subcellularLocation>
</comment>
<evidence type="ECO:0000259" key="7">
    <source>
        <dbReference type="PROSITE" id="PS50122"/>
    </source>
</evidence>
<dbReference type="HAMAP" id="MF_00099">
    <property type="entry name" value="CheB_chemtxs"/>
    <property type="match status" value="1"/>
</dbReference>
<feature type="domain" description="Response regulatory" evidence="6">
    <location>
        <begin position="6"/>
        <end position="124"/>
    </location>
</feature>
<comment type="catalytic activity">
    <reaction evidence="2 3">
        <text>[protein]-L-glutamate 5-O-methyl ester + H2O = L-glutamyl-[protein] + methanol + H(+)</text>
        <dbReference type="Rhea" id="RHEA:23236"/>
        <dbReference type="Rhea" id="RHEA-COMP:10208"/>
        <dbReference type="Rhea" id="RHEA-COMP:10311"/>
        <dbReference type="ChEBI" id="CHEBI:15377"/>
        <dbReference type="ChEBI" id="CHEBI:15378"/>
        <dbReference type="ChEBI" id="CHEBI:17790"/>
        <dbReference type="ChEBI" id="CHEBI:29973"/>
        <dbReference type="ChEBI" id="CHEBI:82795"/>
        <dbReference type="EC" id="3.1.1.61"/>
    </reaction>
</comment>
<sequence length="350" mass="37369">MVTPTRVLIVDDSAVVRGLLVRALQTCPDVEISGTAMHGEAALNQLQRQPADIVVLDIEMPVMDGLTALPRILRAFPQTRVIVASSSTYEGAETTVKALALGAAGCIAKPSKASVTDSIQHVATELLPLVQALRLPKAASPEQKPREPAACVSAGRGRSRPDVVVIGTSTGGPNALSKLLAAIPAEFDLPILIVQHMPPLFTPLLARHLAQDSRRPCQEAIDGGPIERGHIYLAPGDYHLTVNKRGNRMVTELNQNSPEHFCRPSVNPLFRSAAEWYGPRLLAVMLTGMGEDGLEGTQEVVSRKGYVIAQDEATSVVWGMPGALVRHGLANEVLPLERIAGAICQLSLAR</sequence>
<dbReference type="GO" id="GO:0005737">
    <property type="term" value="C:cytoplasm"/>
    <property type="evidence" value="ECO:0007669"/>
    <property type="project" value="UniProtKB-SubCell"/>
</dbReference>
<comment type="function">
    <text evidence="3">Involved in chemotaxis. Part of a chemotaxis signal transduction system that modulates chemotaxis in response to various stimuli. Catalyzes the demethylation of specific methylglutamate residues introduced into the chemoreceptors (methyl-accepting chemotaxis proteins or MCP) by CheR. Also mediates the irreversible deamidation of specific glutamine residues to glutamic acid.</text>
</comment>
<comment type="domain">
    <text evidence="3">Contains a C-terminal catalytic domain, and an N-terminal region which modulates catalytic activity.</text>
</comment>
<evidence type="ECO:0000256" key="3">
    <source>
        <dbReference type="HAMAP-Rule" id="MF_00099"/>
    </source>
</evidence>
<dbReference type="CDD" id="cd17541">
    <property type="entry name" value="REC_CheB-like"/>
    <property type="match status" value="1"/>
</dbReference>
<gene>
    <name evidence="3" type="primary">cheB</name>
    <name evidence="8" type="ORF">ENS64_05160</name>
</gene>
<dbReference type="SMART" id="SM00448">
    <property type="entry name" value="REC"/>
    <property type="match status" value="1"/>
</dbReference>
<dbReference type="PANTHER" id="PTHR42872">
    <property type="entry name" value="PROTEIN-GLUTAMATE METHYLESTERASE/PROTEIN-GLUTAMINE GLUTAMINASE"/>
    <property type="match status" value="1"/>
</dbReference>
<dbReference type="SUPFAM" id="SSF52738">
    <property type="entry name" value="Methylesterase CheB, C-terminal domain"/>
    <property type="match status" value="1"/>
</dbReference>
<dbReference type="EMBL" id="DSVQ01000011">
    <property type="protein sequence ID" value="HGT38638.1"/>
    <property type="molecule type" value="Genomic_DNA"/>
</dbReference>
<dbReference type="PIRSF" id="PIRSF000876">
    <property type="entry name" value="RR_chemtxs_CheB"/>
    <property type="match status" value="1"/>
</dbReference>
<evidence type="ECO:0000313" key="8">
    <source>
        <dbReference type="EMBL" id="HGT38638.1"/>
    </source>
</evidence>
<dbReference type="SUPFAM" id="SSF52172">
    <property type="entry name" value="CheY-like"/>
    <property type="match status" value="1"/>
</dbReference>
<proteinExistence type="inferred from homology"/>
<keyword evidence="3 4" id="KW-0145">Chemotaxis</keyword>
<comment type="similarity">
    <text evidence="3">Belongs to the CheB family.</text>
</comment>
<dbReference type="InterPro" id="IPR001789">
    <property type="entry name" value="Sig_transdc_resp-reg_receiver"/>
</dbReference>
<dbReference type="EC" id="3.1.1.61" evidence="3"/>
<feature type="domain" description="CheB-type methylesterase" evidence="7">
    <location>
        <begin position="157"/>
        <end position="343"/>
    </location>
</feature>
<dbReference type="GO" id="GO:0050568">
    <property type="term" value="F:protein-glutamine glutaminase activity"/>
    <property type="evidence" value="ECO:0007669"/>
    <property type="project" value="UniProtKB-UniRule"/>
</dbReference>